<sequence>MIDDVRSFRDCLGQFASGVTVVTVGGAQGVHGSTVSAFTSVSLQPPLVLVVLDRRSRLCRRIDGQPFGINVLAASQRDLALHFAGAATGGSGSGPIGWDTTDDTPRLSGATAFLSCQPWALYDGGDHLVVLGRVCSFATLGADPLVYHRGSFHELATPPPPSAWQGSFDCPADGMWALDMTSA</sequence>
<dbReference type="Proteomes" id="UP000680866">
    <property type="component" value="Chromosome"/>
</dbReference>
<evidence type="ECO:0000256" key="1">
    <source>
        <dbReference type="ARBA" id="ARBA00023002"/>
    </source>
</evidence>
<dbReference type="PANTHER" id="PTHR30466">
    <property type="entry name" value="FLAVIN REDUCTASE"/>
    <property type="match status" value="1"/>
</dbReference>
<name>A0A810N9L2_9ACTN</name>
<dbReference type="Gene3D" id="2.30.110.10">
    <property type="entry name" value="Electron Transport, Fmn-binding Protein, Chain A"/>
    <property type="match status" value="1"/>
</dbReference>
<keyword evidence="4" id="KW-1185">Reference proteome</keyword>
<keyword evidence="1" id="KW-0560">Oxidoreductase</keyword>
<dbReference type="GO" id="GO:0042602">
    <property type="term" value="F:riboflavin reductase (NADPH) activity"/>
    <property type="evidence" value="ECO:0007669"/>
    <property type="project" value="TreeGrafter"/>
</dbReference>
<evidence type="ECO:0000313" key="4">
    <source>
        <dbReference type="Proteomes" id="UP000680866"/>
    </source>
</evidence>
<dbReference type="GO" id="GO:0010181">
    <property type="term" value="F:FMN binding"/>
    <property type="evidence" value="ECO:0007669"/>
    <property type="project" value="InterPro"/>
</dbReference>
<reference evidence="3" key="1">
    <citation type="submission" date="2020-08" db="EMBL/GenBank/DDBJ databases">
        <title>Whole genome shotgun sequence of Polymorphospora rubra NBRC 101157.</title>
        <authorList>
            <person name="Komaki H."/>
            <person name="Tamura T."/>
        </authorList>
    </citation>
    <scope>NUCLEOTIDE SEQUENCE</scope>
    <source>
        <strain evidence="3">NBRC 101157</strain>
    </source>
</reference>
<dbReference type="SUPFAM" id="SSF50475">
    <property type="entry name" value="FMN-binding split barrel"/>
    <property type="match status" value="1"/>
</dbReference>
<dbReference type="InterPro" id="IPR012349">
    <property type="entry name" value="Split_barrel_FMN-bd"/>
</dbReference>
<dbReference type="RefSeq" id="WP_246567605.1">
    <property type="nucleotide sequence ID" value="NZ_AP023359.1"/>
</dbReference>
<evidence type="ECO:0000313" key="3">
    <source>
        <dbReference type="EMBL" id="BCJ68055.1"/>
    </source>
</evidence>
<organism evidence="3 4">
    <name type="scientific">Polymorphospora rubra</name>
    <dbReference type="NCBI Taxonomy" id="338584"/>
    <lineage>
        <taxon>Bacteria</taxon>
        <taxon>Bacillati</taxon>
        <taxon>Actinomycetota</taxon>
        <taxon>Actinomycetes</taxon>
        <taxon>Micromonosporales</taxon>
        <taxon>Micromonosporaceae</taxon>
        <taxon>Polymorphospora</taxon>
    </lineage>
</organism>
<gene>
    <name evidence="3" type="ORF">Prubr_50760</name>
</gene>
<dbReference type="Pfam" id="PF01613">
    <property type="entry name" value="Flavin_Reduct"/>
    <property type="match status" value="1"/>
</dbReference>
<dbReference type="PANTHER" id="PTHR30466:SF1">
    <property type="entry name" value="FMN REDUCTASE (NADH) RUTF"/>
    <property type="match status" value="1"/>
</dbReference>
<proteinExistence type="predicted"/>
<protein>
    <submittedName>
        <fullName evidence="3">Flavin reductase</fullName>
    </submittedName>
</protein>
<accession>A0A810N9L2</accession>
<dbReference type="EMBL" id="AP023359">
    <property type="protein sequence ID" value="BCJ68055.1"/>
    <property type="molecule type" value="Genomic_DNA"/>
</dbReference>
<dbReference type="AlphaFoldDB" id="A0A810N9L2"/>
<evidence type="ECO:0000259" key="2">
    <source>
        <dbReference type="SMART" id="SM00903"/>
    </source>
</evidence>
<dbReference type="InterPro" id="IPR002563">
    <property type="entry name" value="Flavin_Rdtase-like_dom"/>
</dbReference>
<dbReference type="SMART" id="SM00903">
    <property type="entry name" value="Flavin_Reduct"/>
    <property type="match status" value="1"/>
</dbReference>
<dbReference type="KEGG" id="pry:Prubr_50760"/>
<dbReference type="InterPro" id="IPR050268">
    <property type="entry name" value="NADH-dep_flavin_reductase"/>
</dbReference>
<feature type="domain" description="Flavin reductase like" evidence="2">
    <location>
        <begin position="12"/>
        <end position="154"/>
    </location>
</feature>